<sequence length="119" mass="13793">MVYYCEHNLPVLKCPICNVPAPPPVYDEPDDDDDDQDDIDIDDQDDDKKVEILVVDGVEYDISGLSFSEKTAIKILKLSYENFSRATKDLMSFEVYVYKLSQVRSFYRIFTDDDDDDDD</sequence>
<dbReference type="EMBL" id="BARS01030096">
    <property type="protein sequence ID" value="GAG17865.1"/>
    <property type="molecule type" value="Genomic_DNA"/>
</dbReference>
<accession>X0VHW6</accession>
<organism evidence="2">
    <name type="scientific">marine sediment metagenome</name>
    <dbReference type="NCBI Taxonomy" id="412755"/>
    <lineage>
        <taxon>unclassified sequences</taxon>
        <taxon>metagenomes</taxon>
        <taxon>ecological metagenomes</taxon>
    </lineage>
</organism>
<name>X0VHW6_9ZZZZ</name>
<feature type="non-terminal residue" evidence="2">
    <location>
        <position position="119"/>
    </location>
</feature>
<feature type="region of interest" description="Disordered" evidence="1">
    <location>
        <begin position="22"/>
        <end position="45"/>
    </location>
</feature>
<protein>
    <submittedName>
        <fullName evidence="2">Uncharacterized protein</fullName>
    </submittedName>
</protein>
<proteinExistence type="predicted"/>
<dbReference type="AlphaFoldDB" id="X0VHW6"/>
<feature type="compositionally biased region" description="Acidic residues" evidence="1">
    <location>
        <begin position="27"/>
        <end position="45"/>
    </location>
</feature>
<gene>
    <name evidence="2" type="ORF">S01H1_46972</name>
</gene>
<evidence type="ECO:0000313" key="2">
    <source>
        <dbReference type="EMBL" id="GAG17865.1"/>
    </source>
</evidence>
<evidence type="ECO:0000256" key="1">
    <source>
        <dbReference type="SAM" id="MobiDB-lite"/>
    </source>
</evidence>
<comment type="caution">
    <text evidence="2">The sequence shown here is derived from an EMBL/GenBank/DDBJ whole genome shotgun (WGS) entry which is preliminary data.</text>
</comment>
<reference evidence="2" key="1">
    <citation type="journal article" date="2014" name="Front. Microbiol.">
        <title>High frequency of phylogenetically diverse reductive dehalogenase-homologous genes in deep subseafloor sedimentary metagenomes.</title>
        <authorList>
            <person name="Kawai M."/>
            <person name="Futagami T."/>
            <person name="Toyoda A."/>
            <person name="Takaki Y."/>
            <person name="Nishi S."/>
            <person name="Hori S."/>
            <person name="Arai W."/>
            <person name="Tsubouchi T."/>
            <person name="Morono Y."/>
            <person name="Uchiyama I."/>
            <person name="Ito T."/>
            <person name="Fujiyama A."/>
            <person name="Inagaki F."/>
            <person name="Takami H."/>
        </authorList>
    </citation>
    <scope>NUCLEOTIDE SEQUENCE</scope>
    <source>
        <strain evidence="2">Expedition CK06-06</strain>
    </source>
</reference>